<evidence type="ECO:0008006" key="4">
    <source>
        <dbReference type="Google" id="ProtNLM"/>
    </source>
</evidence>
<evidence type="ECO:0000313" key="3">
    <source>
        <dbReference type="Proteomes" id="UP000324897"/>
    </source>
</evidence>
<feature type="compositionally biased region" description="Basic and acidic residues" evidence="1">
    <location>
        <begin position="268"/>
        <end position="278"/>
    </location>
</feature>
<feature type="compositionally biased region" description="Polar residues" evidence="1">
    <location>
        <begin position="229"/>
        <end position="238"/>
    </location>
</feature>
<reference evidence="2 3" key="1">
    <citation type="journal article" date="2019" name="Sci. Rep.">
        <title>A high-quality genome of Eragrostis curvula grass provides insights into Poaceae evolution and supports new strategies to enhance forage quality.</title>
        <authorList>
            <person name="Carballo J."/>
            <person name="Santos B.A.C.M."/>
            <person name="Zappacosta D."/>
            <person name="Garbus I."/>
            <person name="Selva J.P."/>
            <person name="Gallo C.A."/>
            <person name="Diaz A."/>
            <person name="Albertini E."/>
            <person name="Caccamo M."/>
            <person name="Echenique V."/>
        </authorList>
    </citation>
    <scope>NUCLEOTIDE SEQUENCE [LARGE SCALE GENOMIC DNA]</scope>
    <source>
        <strain evidence="3">cv. Victoria</strain>
        <tissue evidence="2">Leaf</tissue>
    </source>
</reference>
<feature type="compositionally biased region" description="Polar residues" evidence="1">
    <location>
        <begin position="300"/>
        <end position="316"/>
    </location>
</feature>
<feature type="region of interest" description="Disordered" evidence="1">
    <location>
        <begin position="179"/>
        <end position="200"/>
    </location>
</feature>
<protein>
    <recommendedName>
        <fullName evidence="4">TFIIS N-terminal domain-containing protein</fullName>
    </recommendedName>
</protein>
<feature type="region of interest" description="Disordered" evidence="1">
    <location>
        <begin position="298"/>
        <end position="322"/>
    </location>
</feature>
<dbReference type="Proteomes" id="UP000324897">
    <property type="component" value="Unassembled WGS sequence"/>
</dbReference>
<feature type="non-terminal residue" evidence="2">
    <location>
        <position position="1"/>
    </location>
</feature>
<dbReference type="Gramene" id="TVU00268">
    <property type="protein sequence ID" value="TVU00268"/>
    <property type="gene ID" value="EJB05_54321"/>
</dbReference>
<dbReference type="EMBL" id="RWGY01000617">
    <property type="protein sequence ID" value="TVU00268.1"/>
    <property type="molecule type" value="Genomic_DNA"/>
</dbReference>
<proteinExistence type="predicted"/>
<name>A0A5J9SMN2_9POAL</name>
<accession>A0A5J9SMN2</accession>
<comment type="caution">
    <text evidence="2">The sequence shown here is derived from an EMBL/GenBank/DDBJ whole genome shotgun (WGS) entry which is preliminary data.</text>
</comment>
<evidence type="ECO:0000313" key="2">
    <source>
        <dbReference type="EMBL" id="TVU00268.1"/>
    </source>
</evidence>
<dbReference type="PANTHER" id="PTHR47853">
    <property type="entry name" value="EXPRESSED PROTEIN"/>
    <property type="match status" value="1"/>
</dbReference>
<dbReference type="AlphaFoldDB" id="A0A5J9SMN2"/>
<dbReference type="OrthoDB" id="696629at2759"/>
<dbReference type="PANTHER" id="PTHR47853:SF1">
    <property type="entry name" value="EXPRESSED PROTEIN"/>
    <property type="match status" value="1"/>
</dbReference>
<feature type="region of interest" description="Disordered" evidence="1">
    <location>
        <begin position="225"/>
        <end position="278"/>
    </location>
</feature>
<organism evidence="2 3">
    <name type="scientific">Eragrostis curvula</name>
    <name type="common">weeping love grass</name>
    <dbReference type="NCBI Taxonomy" id="38414"/>
    <lineage>
        <taxon>Eukaryota</taxon>
        <taxon>Viridiplantae</taxon>
        <taxon>Streptophyta</taxon>
        <taxon>Embryophyta</taxon>
        <taxon>Tracheophyta</taxon>
        <taxon>Spermatophyta</taxon>
        <taxon>Magnoliopsida</taxon>
        <taxon>Liliopsida</taxon>
        <taxon>Poales</taxon>
        <taxon>Poaceae</taxon>
        <taxon>PACMAD clade</taxon>
        <taxon>Chloridoideae</taxon>
        <taxon>Eragrostideae</taxon>
        <taxon>Eragrostidinae</taxon>
        <taxon>Eragrostis</taxon>
    </lineage>
</organism>
<gene>
    <name evidence="2" type="ORF">EJB05_54321</name>
</gene>
<evidence type="ECO:0000256" key="1">
    <source>
        <dbReference type="SAM" id="MobiDB-lite"/>
    </source>
</evidence>
<sequence>MALRRWKPFLGAFEHIDAAIESASVGITPRVEFKRARNQIVETLCGATDDAVAEEICRMLDDAMAESLVTLRAARAEQNPDMLASGELVTLRAARAEQNPDMLASGELVTAVGALARAHESARVRGLARSLEELATASAAMDMLDRVFPPTPEDTAAATGVSSSFSDNASPDLDAAAATTKKQQSAVPVKKQLRPATTPAPRLHLAAAEPLPQKKAPLVVVRGGGRVRSTSPNVQASSAKVPAAPQRPKKTTLCHAEDKKKMQATKRKLQERYQEADDAKRRRTIKVLVVAPEMPRQRTAVASPSQRSKAFSQGLGTSVACM</sequence>
<keyword evidence="3" id="KW-1185">Reference proteome</keyword>